<dbReference type="GO" id="GO:0003677">
    <property type="term" value="F:DNA binding"/>
    <property type="evidence" value="ECO:0007669"/>
    <property type="project" value="TreeGrafter"/>
</dbReference>
<evidence type="ECO:0000256" key="6">
    <source>
        <dbReference type="PIRSR" id="PIRSR602081-2"/>
    </source>
</evidence>
<evidence type="ECO:0000256" key="2">
    <source>
        <dbReference type="ARBA" id="ARBA00022630"/>
    </source>
</evidence>
<name>A0A5D0MQ93_FLESI</name>
<evidence type="ECO:0000313" key="10">
    <source>
        <dbReference type="Proteomes" id="UP000323337"/>
    </source>
</evidence>
<dbReference type="InterPro" id="IPR006050">
    <property type="entry name" value="DNA_photolyase_N"/>
</dbReference>
<dbReference type="GO" id="GO:0006950">
    <property type="term" value="P:response to stress"/>
    <property type="evidence" value="ECO:0007669"/>
    <property type="project" value="UniProtKB-ARBA"/>
</dbReference>
<dbReference type="EMBL" id="VSIV01000053">
    <property type="protein sequence ID" value="TYB34722.1"/>
    <property type="molecule type" value="Genomic_DNA"/>
</dbReference>
<feature type="domain" description="Photolyase/cryptochrome alpha/beta" evidence="8">
    <location>
        <begin position="1"/>
        <end position="125"/>
    </location>
</feature>
<dbReference type="Pfam" id="PF03441">
    <property type="entry name" value="FAD_binding_7"/>
    <property type="match status" value="1"/>
</dbReference>
<comment type="cofactor">
    <cofactor evidence="1">
        <name>(6R)-5,10-methylene-5,6,7,8-tetrahydrofolate</name>
        <dbReference type="ChEBI" id="CHEBI:15636"/>
    </cofactor>
</comment>
<evidence type="ECO:0000256" key="4">
    <source>
        <dbReference type="ARBA" id="ARBA00022991"/>
    </source>
</evidence>
<dbReference type="Gene3D" id="1.25.40.80">
    <property type="match status" value="1"/>
</dbReference>
<dbReference type="Pfam" id="PF00875">
    <property type="entry name" value="DNA_photolyase"/>
    <property type="match status" value="1"/>
</dbReference>
<dbReference type="PANTHER" id="PTHR11455:SF9">
    <property type="entry name" value="CRYPTOCHROME CIRCADIAN CLOCK 5 ISOFORM X1"/>
    <property type="match status" value="1"/>
</dbReference>
<dbReference type="Gene3D" id="3.40.50.620">
    <property type="entry name" value="HUPs"/>
    <property type="match status" value="1"/>
</dbReference>
<protein>
    <submittedName>
        <fullName evidence="9">Deoxyribodipyrimidine photo-lyase</fullName>
    </submittedName>
</protein>
<dbReference type="InterPro" id="IPR018394">
    <property type="entry name" value="DNA_photolyase_1_CS_C"/>
</dbReference>
<dbReference type="PROSITE" id="PS51645">
    <property type="entry name" value="PHR_CRY_ALPHA_BETA"/>
    <property type="match status" value="1"/>
</dbReference>
<comment type="similarity">
    <text evidence="7">Belongs to the DNA photolyase family.</text>
</comment>
<dbReference type="GO" id="GO:0003904">
    <property type="term" value="F:deoxyribodipyrimidine photo-lyase activity"/>
    <property type="evidence" value="ECO:0007669"/>
    <property type="project" value="TreeGrafter"/>
</dbReference>
<dbReference type="GO" id="GO:0006139">
    <property type="term" value="P:nucleobase-containing compound metabolic process"/>
    <property type="evidence" value="ECO:0007669"/>
    <property type="project" value="UniProtKB-ARBA"/>
</dbReference>
<keyword evidence="3 5" id="KW-0274">FAD</keyword>
<evidence type="ECO:0000256" key="5">
    <source>
        <dbReference type="PIRSR" id="PIRSR602081-1"/>
    </source>
</evidence>
<dbReference type="InterPro" id="IPR005101">
    <property type="entry name" value="Cryptochr/Photolyase_FAD-bd"/>
</dbReference>
<keyword evidence="2 5" id="KW-0285">Flavoprotein</keyword>
<feature type="site" description="Electron transfer via tryptophanyl radical" evidence="6">
    <location>
        <position position="374"/>
    </location>
</feature>
<reference evidence="9 10" key="1">
    <citation type="submission" date="2019-08" db="EMBL/GenBank/DDBJ databases">
        <title>Genomic characterization of a novel candidate phylum (ARYD3) from a high temperature, high salinity tertiary oil reservoir in north central Oklahoma, USA.</title>
        <authorList>
            <person name="Youssef N.H."/>
            <person name="Yadav A."/>
            <person name="Elshahed M.S."/>
        </authorList>
    </citation>
    <scope>NUCLEOTIDE SEQUENCE [LARGE SCALE GENOMIC DNA]</scope>
    <source>
        <strain evidence="9">ARYD1</strain>
    </source>
</reference>
<accession>A0A5D0MQ93</accession>
<feature type="site" description="Electron transfer via tryptophanyl radical" evidence="6">
    <location>
        <position position="351"/>
    </location>
</feature>
<comment type="cofactor">
    <cofactor evidence="5">
        <name>FAD</name>
        <dbReference type="ChEBI" id="CHEBI:57692"/>
    </cofactor>
    <text evidence="5">Binds 1 FAD per subunit.</text>
</comment>
<evidence type="ECO:0000313" key="9">
    <source>
        <dbReference type="EMBL" id="TYB34722.1"/>
    </source>
</evidence>
<evidence type="ECO:0000256" key="3">
    <source>
        <dbReference type="ARBA" id="ARBA00022827"/>
    </source>
</evidence>
<feature type="site" description="Electron transfer via tryptophanyl radical" evidence="6">
    <location>
        <position position="298"/>
    </location>
</feature>
<dbReference type="PRINTS" id="PR00147">
    <property type="entry name" value="DNAPHOTLYASE"/>
</dbReference>
<dbReference type="Gene3D" id="1.10.579.10">
    <property type="entry name" value="DNA Cyclobutane Dipyrimidine Photolyase, subunit A, domain 3"/>
    <property type="match status" value="1"/>
</dbReference>
<dbReference type="InterPro" id="IPR014729">
    <property type="entry name" value="Rossmann-like_a/b/a_fold"/>
</dbReference>
<dbReference type="PROSITE" id="PS00394">
    <property type="entry name" value="DNA_PHOTOLYASES_1_1"/>
    <property type="match status" value="1"/>
</dbReference>
<feature type="binding site" evidence="5">
    <location>
        <position position="266"/>
    </location>
    <ligand>
        <name>FAD</name>
        <dbReference type="ChEBI" id="CHEBI:57692"/>
    </ligand>
</feature>
<dbReference type="SUPFAM" id="SSF52425">
    <property type="entry name" value="Cryptochrome/photolyase, N-terminal domain"/>
    <property type="match status" value="1"/>
</dbReference>
<organism evidence="9 10">
    <name type="scientific">Flexistipes sinusarabici</name>
    <dbReference type="NCBI Taxonomy" id="2352"/>
    <lineage>
        <taxon>Bacteria</taxon>
        <taxon>Pseudomonadati</taxon>
        <taxon>Deferribacterota</taxon>
        <taxon>Deferribacteres</taxon>
        <taxon>Deferribacterales</taxon>
        <taxon>Flexistipitaceae</taxon>
        <taxon>Flexistipes</taxon>
    </lineage>
</organism>
<sequence>MKTVFWFRRDFRIEDNPVLAAPCEICLPIFIFDKNILGDFKANDPRITFIFNKVKKLKNDLMKNGMNLAIFYGCPDEIFRYLKKEGYNKVIFSQDYTRRSIERDRQISEIIDTTIVRDNFLFHPSEIKKNDGTPYKMFSPFYRTAKNKMDESQLIKFPFNYSKIAGFNYDNIYIIENNEIIKKPISIENIGFVENCVDNFAADKSPEYLCERLKNLINNYESNREYPALDETSHLGVHLRFGTISIRELVRFVKSLKEDGFQTETFMKQLLWREFFNSVLYNFPHSEFENFKDVEIPWENDLKFFEHWKNGTTGVPIVDAAMRQLNKTGYMHNRLRMVVASFLTKDLHTDWRWGEEYFKQKLFDYEASSNIGSWQWAASTGCDAQPYFRVFNPYRQAEKFDKDAEFIKKWVPELQSFKAGDIHSEDKLFEIDVKNYTRPVCRHETESRKSIELFRIHFKTDRKA</sequence>
<dbReference type="RefSeq" id="WP_303700245.1">
    <property type="nucleotide sequence ID" value="NZ_VSIV01000053.1"/>
</dbReference>
<dbReference type="PANTHER" id="PTHR11455">
    <property type="entry name" value="CRYPTOCHROME"/>
    <property type="match status" value="1"/>
</dbReference>
<feature type="binding site" evidence="5">
    <location>
        <position position="220"/>
    </location>
    <ligand>
        <name>FAD</name>
        <dbReference type="ChEBI" id="CHEBI:57692"/>
    </ligand>
</feature>
<proteinExistence type="inferred from homology"/>
<dbReference type="Proteomes" id="UP000323337">
    <property type="component" value="Unassembled WGS sequence"/>
</dbReference>
<keyword evidence="9" id="KW-0456">Lyase</keyword>
<evidence type="ECO:0000256" key="7">
    <source>
        <dbReference type="RuleBase" id="RU004182"/>
    </source>
</evidence>
<comment type="caution">
    <text evidence="9">The sequence shown here is derived from an EMBL/GenBank/DDBJ whole genome shotgun (WGS) entry which is preliminary data.</text>
</comment>
<dbReference type="InterPro" id="IPR036155">
    <property type="entry name" value="Crypto/Photolyase_N_sf"/>
</dbReference>
<evidence type="ECO:0000256" key="1">
    <source>
        <dbReference type="ARBA" id="ARBA00001932"/>
    </source>
</evidence>
<keyword evidence="4 7" id="KW-0157">Chromophore</keyword>
<gene>
    <name evidence="9" type="ORF">FXF49_02045</name>
</gene>
<dbReference type="AlphaFoldDB" id="A0A5D0MQ93"/>
<dbReference type="SUPFAM" id="SSF48173">
    <property type="entry name" value="Cryptochrome/photolyase FAD-binding domain"/>
    <property type="match status" value="1"/>
</dbReference>
<feature type="binding site" evidence="5">
    <location>
        <begin position="269"/>
        <end position="276"/>
    </location>
    <ligand>
        <name>FAD</name>
        <dbReference type="ChEBI" id="CHEBI:57692"/>
    </ligand>
</feature>
<dbReference type="InterPro" id="IPR002081">
    <property type="entry name" value="Cryptochrome/DNA_photolyase_1"/>
</dbReference>
<dbReference type="GO" id="GO:0071949">
    <property type="term" value="F:FAD binding"/>
    <property type="evidence" value="ECO:0007669"/>
    <property type="project" value="TreeGrafter"/>
</dbReference>
<dbReference type="PROSITE" id="PS00691">
    <property type="entry name" value="DNA_PHOTOLYASES_1_2"/>
    <property type="match status" value="1"/>
</dbReference>
<evidence type="ECO:0000259" key="8">
    <source>
        <dbReference type="PROSITE" id="PS51645"/>
    </source>
</evidence>
<dbReference type="InterPro" id="IPR036134">
    <property type="entry name" value="Crypto/Photolyase_FAD-like_sf"/>
</dbReference>